<keyword evidence="3" id="KW-1185">Reference proteome</keyword>
<dbReference type="Proteomes" id="UP001617296">
    <property type="component" value="Unassembled WGS sequence"/>
</dbReference>
<reference evidence="2 3" key="1">
    <citation type="submission" date="2024-10" db="EMBL/GenBank/DDBJ databases">
        <title>The Natural Products Discovery Center: Release of the First 8490 Sequenced Strains for Exploring Actinobacteria Biosynthetic Diversity.</title>
        <authorList>
            <person name="Kalkreuter E."/>
            <person name="Kautsar S.A."/>
            <person name="Yang D."/>
            <person name="Bader C.D."/>
            <person name="Teijaro C.N."/>
            <person name="Fluegel L."/>
            <person name="Davis C.M."/>
            <person name="Simpson J.R."/>
            <person name="Lauterbach L."/>
            <person name="Steele A.D."/>
            <person name="Gui C."/>
            <person name="Meng S."/>
            <person name="Li G."/>
            <person name="Viehrig K."/>
            <person name="Ye F."/>
            <person name="Su P."/>
            <person name="Kiefer A.F."/>
            <person name="Nichols A."/>
            <person name="Cepeda A.J."/>
            <person name="Yan W."/>
            <person name="Fan B."/>
            <person name="Jiang Y."/>
            <person name="Adhikari A."/>
            <person name="Zheng C.-J."/>
            <person name="Schuster L."/>
            <person name="Cowan T.M."/>
            <person name="Smanski M.J."/>
            <person name="Chevrette M.G."/>
            <person name="De Carvalho L.P.S."/>
            <person name="Shen B."/>
        </authorList>
    </citation>
    <scope>NUCLEOTIDE SEQUENCE [LARGE SCALE GENOMIC DNA]</scope>
    <source>
        <strain evidence="2 3">NPDC087689</strain>
    </source>
</reference>
<proteinExistence type="predicted"/>
<protein>
    <recommendedName>
        <fullName evidence="1">Putative tail fiber protein gp53-like C-terminal domain-containing protein</fullName>
    </recommendedName>
</protein>
<feature type="domain" description="Putative tail fiber protein gp53-like C-terminal" evidence="1">
    <location>
        <begin position="212"/>
        <end position="292"/>
    </location>
</feature>
<sequence length="292" mass="29246">MDYPKSVPSVGLVDGKFVDENPLTGTPGSLIPAAWGNSVTQEILNVITAGGQLPSEVDLTQLLKAIRTIGQVGAGIIGTDTGIANAYAATYSPAIATITDQKAVRFKAANSNTGASTFTPAPGVISAAPIVGGAHVALQGGEIIAGGDIWVEWNSSIGAGSWVLLHATGGGQQVPAASKALHAPNVAQFAAVLAAAGELKIPCIVGGVLRTFIIKWGQASGAGTYSITFPSAFPNACLWAGGFSNGGGGSAAAFCEVGIFSASTLPLYTLQSGGVGSSQAQLRAVLWVAIGW</sequence>
<dbReference type="RefSeq" id="WP_401232000.1">
    <property type="nucleotide sequence ID" value="NZ_JBIUVY010000030.1"/>
</dbReference>
<dbReference type="InterPro" id="IPR054075">
    <property type="entry name" value="Gp53-like_C"/>
</dbReference>
<evidence type="ECO:0000259" key="1">
    <source>
        <dbReference type="Pfam" id="PF21882"/>
    </source>
</evidence>
<accession>A0ABW8DPB5</accession>
<evidence type="ECO:0000313" key="2">
    <source>
        <dbReference type="EMBL" id="MFJ2288112.1"/>
    </source>
</evidence>
<dbReference type="Gene3D" id="2.60.40.3940">
    <property type="match status" value="1"/>
</dbReference>
<organism evidence="2 3">
    <name type="scientific">Pseudomonas iridis</name>
    <dbReference type="NCBI Taxonomy" id="2710587"/>
    <lineage>
        <taxon>Bacteria</taxon>
        <taxon>Pseudomonadati</taxon>
        <taxon>Pseudomonadota</taxon>
        <taxon>Gammaproteobacteria</taxon>
        <taxon>Pseudomonadales</taxon>
        <taxon>Pseudomonadaceae</taxon>
        <taxon>Pseudomonas</taxon>
    </lineage>
</organism>
<dbReference type="Pfam" id="PF21882">
    <property type="entry name" value="Gp53-like_C"/>
    <property type="match status" value="1"/>
</dbReference>
<comment type="caution">
    <text evidence="2">The sequence shown here is derived from an EMBL/GenBank/DDBJ whole genome shotgun (WGS) entry which is preliminary data.</text>
</comment>
<gene>
    <name evidence="2" type="ORF">ACIOUF_17425</name>
</gene>
<dbReference type="EMBL" id="JBIUVY010000030">
    <property type="protein sequence ID" value="MFJ2288112.1"/>
    <property type="molecule type" value="Genomic_DNA"/>
</dbReference>
<evidence type="ECO:0000313" key="3">
    <source>
        <dbReference type="Proteomes" id="UP001617296"/>
    </source>
</evidence>
<name>A0ABW8DPB5_9PSED</name>